<proteinExistence type="predicted"/>
<name>A0A3M7R6D5_BRAPC</name>
<keyword evidence="1" id="KW-0812">Transmembrane</keyword>
<reference evidence="2 3" key="1">
    <citation type="journal article" date="2018" name="Sci. Rep.">
        <title>Genomic signatures of local adaptation to the degree of environmental predictability in rotifers.</title>
        <authorList>
            <person name="Franch-Gras L."/>
            <person name="Hahn C."/>
            <person name="Garcia-Roger E.M."/>
            <person name="Carmona M.J."/>
            <person name="Serra M."/>
            <person name="Gomez A."/>
        </authorList>
    </citation>
    <scope>NUCLEOTIDE SEQUENCE [LARGE SCALE GENOMIC DNA]</scope>
    <source>
        <strain evidence="2">HYR1</strain>
    </source>
</reference>
<keyword evidence="1" id="KW-0472">Membrane</keyword>
<keyword evidence="3" id="KW-1185">Reference proteome</keyword>
<accession>A0A3M7R6D5</accession>
<gene>
    <name evidence="2" type="ORF">BpHYR1_000616</name>
</gene>
<dbReference type="Proteomes" id="UP000276133">
    <property type="component" value="Unassembled WGS sequence"/>
</dbReference>
<evidence type="ECO:0000313" key="3">
    <source>
        <dbReference type="Proteomes" id="UP000276133"/>
    </source>
</evidence>
<sequence>MCISSISIDPLIRELKIYFYIYIFDIFFYYTFNNFQYFLFFLFFLHFDYPPRKTYKLVNIRACIPYHLSHVNPTLLIYPCIYPVFLTHYT</sequence>
<comment type="caution">
    <text evidence="2">The sequence shown here is derived from an EMBL/GenBank/DDBJ whole genome shotgun (WGS) entry which is preliminary data.</text>
</comment>
<evidence type="ECO:0000256" key="1">
    <source>
        <dbReference type="SAM" id="Phobius"/>
    </source>
</evidence>
<dbReference type="AlphaFoldDB" id="A0A3M7R6D5"/>
<keyword evidence="1" id="KW-1133">Transmembrane helix</keyword>
<dbReference type="EMBL" id="REGN01004145">
    <property type="protein sequence ID" value="RNA18951.1"/>
    <property type="molecule type" value="Genomic_DNA"/>
</dbReference>
<protein>
    <submittedName>
        <fullName evidence="2">Uncharacterized protein</fullName>
    </submittedName>
</protein>
<evidence type="ECO:0000313" key="2">
    <source>
        <dbReference type="EMBL" id="RNA18951.1"/>
    </source>
</evidence>
<feature type="transmembrane region" description="Helical" evidence="1">
    <location>
        <begin position="17"/>
        <end position="45"/>
    </location>
</feature>
<organism evidence="2 3">
    <name type="scientific">Brachionus plicatilis</name>
    <name type="common">Marine rotifer</name>
    <name type="synonym">Brachionus muelleri</name>
    <dbReference type="NCBI Taxonomy" id="10195"/>
    <lineage>
        <taxon>Eukaryota</taxon>
        <taxon>Metazoa</taxon>
        <taxon>Spiralia</taxon>
        <taxon>Gnathifera</taxon>
        <taxon>Rotifera</taxon>
        <taxon>Eurotatoria</taxon>
        <taxon>Monogononta</taxon>
        <taxon>Pseudotrocha</taxon>
        <taxon>Ploima</taxon>
        <taxon>Brachionidae</taxon>
        <taxon>Brachionus</taxon>
    </lineage>
</organism>